<dbReference type="InterPro" id="IPR016195">
    <property type="entry name" value="Pol/histidinol_Pase-like"/>
</dbReference>
<dbReference type="SUPFAM" id="SSF89550">
    <property type="entry name" value="PHP domain-like"/>
    <property type="match status" value="1"/>
</dbReference>
<reference evidence="2" key="1">
    <citation type="submission" date="2017-09" db="EMBL/GenBank/DDBJ databases">
        <title>Depth-based differentiation of microbial function through sediment-hosted aquifers and enrichment of novel symbionts in the deep terrestrial subsurface.</title>
        <authorList>
            <person name="Probst A.J."/>
            <person name="Ladd B."/>
            <person name="Jarett J.K."/>
            <person name="Geller-Mcgrath D.E."/>
            <person name="Sieber C.M.K."/>
            <person name="Emerson J.B."/>
            <person name="Anantharaman K."/>
            <person name="Thomas B.C."/>
            <person name="Malmstrom R."/>
            <person name="Stieglmeier M."/>
            <person name="Klingl A."/>
            <person name="Woyke T."/>
            <person name="Ryan C.M."/>
            <person name="Banfield J.F."/>
        </authorList>
    </citation>
    <scope>NUCLEOTIDE SEQUENCE [LARGE SCALE GENOMIC DNA]</scope>
</reference>
<evidence type="ECO:0000313" key="2">
    <source>
        <dbReference type="Proteomes" id="UP000229307"/>
    </source>
</evidence>
<evidence type="ECO:0008006" key="3">
    <source>
        <dbReference type="Google" id="ProtNLM"/>
    </source>
</evidence>
<accession>A0A2M7SF44</accession>
<dbReference type="Pfam" id="PF12228">
    <property type="entry name" value="DUF3604"/>
    <property type="match status" value="1"/>
</dbReference>
<protein>
    <recommendedName>
        <fullName evidence="3">DUF3604 domain-containing protein</fullName>
    </recommendedName>
</protein>
<organism evidence="1 2">
    <name type="scientific">Candidatus Desantisbacteria bacterium CG_4_10_14_0_8_um_filter_48_22</name>
    <dbReference type="NCBI Taxonomy" id="1974543"/>
    <lineage>
        <taxon>Bacteria</taxon>
        <taxon>Candidatus Desantisiibacteriota</taxon>
    </lineage>
</organism>
<dbReference type="InterPro" id="IPR022028">
    <property type="entry name" value="DUF3604"/>
</dbReference>
<dbReference type="Gene3D" id="3.20.20.140">
    <property type="entry name" value="Metal-dependent hydrolases"/>
    <property type="match status" value="1"/>
</dbReference>
<sequence length="483" mass="54402">MNYKLFWGEMHTHTYCGGVFGKIEEAAEVAKTHLDFWAPGEHHDHKEFNWERICRVAREHNDPGKFIVFPGVERGDMAGDYNAYFLDDTVSVPALETFKSLVDFVKKQDGRAIMIPHHTGYKVGCRGTNWNDLDESVMPLAEIFSMHGSSESEYGSFPMDLFWMGPRATEGTAQAGLAMGKKFGFMASSDGHDAYPGCYKMGLIAVYAKELTRESIWDAFKKRRAYAVSGDRIKLEFSVDGHFMGEEYKGGKKREIKSRVIGDDLLDKIEFIKNNEIVFRTSAPLNRCYSENRKGKYKVRVEWGWGPGGKAKWDGRLELNGGKIVSAEPCFGPPAPNKIISLAEKTCEWLSHTDSSYFFRWNSNRNGREGTNSIIFEIDGSADTVLNLKLNQKACSYSISRLMQGSCIELASEPPKEGGWNVLKFKLYEPVPESQYKAEIVFADNSIPHFEKGGRGGISDFYYLRVTQANGNMAWSSPVWVAG</sequence>
<dbReference type="Proteomes" id="UP000229307">
    <property type="component" value="Unassembled WGS sequence"/>
</dbReference>
<dbReference type="EMBL" id="PFMR01000031">
    <property type="protein sequence ID" value="PIZ18136.1"/>
    <property type="molecule type" value="Genomic_DNA"/>
</dbReference>
<evidence type="ECO:0000313" key="1">
    <source>
        <dbReference type="EMBL" id="PIZ18136.1"/>
    </source>
</evidence>
<gene>
    <name evidence="1" type="ORF">COY52_00810</name>
</gene>
<comment type="caution">
    <text evidence="1">The sequence shown here is derived from an EMBL/GenBank/DDBJ whole genome shotgun (WGS) entry which is preliminary data.</text>
</comment>
<dbReference type="AlphaFoldDB" id="A0A2M7SF44"/>
<proteinExistence type="predicted"/>
<name>A0A2M7SF44_9BACT</name>